<dbReference type="InterPro" id="IPR050951">
    <property type="entry name" value="Retrovirus_Pol_polyprotein"/>
</dbReference>
<dbReference type="PROSITE" id="PS50994">
    <property type="entry name" value="INTEGRASE"/>
    <property type="match status" value="1"/>
</dbReference>
<dbReference type="Gene3D" id="3.30.420.10">
    <property type="entry name" value="Ribonuclease H-like superfamily/Ribonuclease H"/>
    <property type="match status" value="1"/>
</dbReference>
<dbReference type="InterPro" id="IPR001584">
    <property type="entry name" value="Integrase_cat-core"/>
</dbReference>
<dbReference type="Proteomes" id="UP000054107">
    <property type="component" value="Unassembled WGS sequence"/>
</dbReference>
<accession>A0A0B7MW97</accession>
<organism evidence="2 3">
    <name type="scientific">Parasitella parasitica</name>
    <dbReference type="NCBI Taxonomy" id="35722"/>
    <lineage>
        <taxon>Eukaryota</taxon>
        <taxon>Fungi</taxon>
        <taxon>Fungi incertae sedis</taxon>
        <taxon>Mucoromycota</taxon>
        <taxon>Mucoromycotina</taxon>
        <taxon>Mucoromycetes</taxon>
        <taxon>Mucorales</taxon>
        <taxon>Mucorineae</taxon>
        <taxon>Mucoraceae</taxon>
        <taxon>Parasitella</taxon>
    </lineage>
</organism>
<evidence type="ECO:0000313" key="3">
    <source>
        <dbReference type="Proteomes" id="UP000054107"/>
    </source>
</evidence>
<dbReference type="AlphaFoldDB" id="A0A0B7MW97"/>
<gene>
    <name evidence="2" type="primary">PARPA_00435.1 scaffold 807</name>
</gene>
<dbReference type="InterPro" id="IPR012337">
    <property type="entry name" value="RNaseH-like_sf"/>
</dbReference>
<reference evidence="2 3" key="1">
    <citation type="submission" date="2014-09" db="EMBL/GenBank/DDBJ databases">
        <authorList>
            <person name="Ellenberger Sabrina"/>
        </authorList>
    </citation>
    <scope>NUCLEOTIDE SEQUENCE [LARGE SCALE GENOMIC DNA]</scope>
    <source>
        <strain evidence="2 3">CBS 412.66</strain>
    </source>
</reference>
<dbReference type="SUPFAM" id="SSF53098">
    <property type="entry name" value="Ribonuclease H-like"/>
    <property type="match status" value="1"/>
</dbReference>
<dbReference type="PANTHER" id="PTHR37984:SF5">
    <property type="entry name" value="PROTEIN NYNRIN-LIKE"/>
    <property type="match status" value="1"/>
</dbReference>
<dbReference type="EMBL" id="LN719085">
    <property type="protein sequence ID" value="CEP07159.1"/>
    <property type="molecule type" value="Genomic_DNA"/>
</dbReference>
<dbReference type="InterPro" id="IPR036397">
    <property type="entry name" value="RNaseH_sf"/>
</dbReference>
<name>A0A0B7MW97_9FUNG</name>
<dbReference type="STRING" id="35722.A0A0B7MW97"/>
<dbReference type="GO" id="GO:0003676">
    <property type="term" value="F:nucleic acid binding"/>
    <property type="evidence" value="ECO:0007669"/>
    <property type="project" value="InterPro"/>
</dbReference>
<keyword evidence="3" id="KW-1185">Reference proteome</keyword>
<dbReference type="OrthoDB" id="5592268at2759"/>
<feature type="domain" description="Integrase catalytic" evidence="1">
    <location>
        <begin position="1"/>
        <end position="84"/>
    </location>
</feature>
<dbReference type="GO" id="GO:0015074">
    <property type="term" value="P:DNA integration"/>
    <property type="evidence" value="ECO:0007669"/>
    <property type="project" value="InterPro"/>
</dbReference>
<evidence type="ECO:0000259" key="1">
    <source>
        <dbReference type="PROSITE" id="PS50994"/>
    </source>
</evidence>
<dbReference type="PANTHER" id="PTHR37984">
    <property type="entry name" value="PROTEIN CBG26694"/>
    <property type="match status" value="1"/>
</dbReference>
<proteinExistence type="predicted"/>
<protein>
    <recommendedName>
        <fullName evidence="1">Integrase catalytic domain-containing protein</fullName>
    </recommendedName>
</protein>
<feature type="non-terminal residue" evidence="2">
    <location>
        <position position="188"/>
    </location>
</feature>
<dbReference type="GO" id="GO:0005634">
    <property type="term" value="C:nucleus"/>
    <property type="evidence" value="ECO:0007669"/>
    <property type="project" value="UniProtKB-ARBA"/>
</dbReference>
<sequence length="188" mass="22182">MIADLVNSVCRTFGIRHKTISPYHSQSQGLVERFNRTLDSCLKKRSKEEKKNWQHYLPSTAFAYRSIKQATTGQSPFYLLYGYEPNTYFDNSIRPIDIKDPSFELQLKIRTTIHIQHLNQIREASLKKIEKSQALQMKQLDDKMNNTKKEWKPSFKIGDIVKLYRDSISTSWSAKIDIRWHEDNFAIH</sequence>
<evidence type="ECO:0000313" key="2">
    <source>
        <dbReference type="EMBL" id="CEP07159.1"/>
    </source>
</evidence>